<sequence length="115" mass="13881">MPNLQVYTAERHEGLPLPYSHRPFGRNRGGITLREIQRRWKKSELNEGTELSRRTFINNLHAIVISYYSYNTEKYYEFDIHPYFVKAFKKRWYVVAYSPGTNDIHFHCLFFLNCL</sequence>
<evidence type="ECO:0000259" key="1">
    <source>
        <dbReference type="Pfam" id="PF13280"/>
    </source>
</evidence>
<comment type="caution">
    <text evidence="2">The sequence shown here is derived from an EMBL/GenBank/DDBJ whole genome shotgun (WGS) entry which is preliminary data.</text>
</comment>
<reference evidence="2" key="1">
    <citation type="submission" date="2022-11" db="EMBL/GenBank/DDBJ databases">
        <title>Genomic repertoires linked with pathogenic potency of arthritogenic Prevotella copri isolated from the gut of rheumatoid arthritis patients.</title>
        <authorList>
            <person name="Nii T."/>
            <person name="Maeda Y."/>
            <person name="Motooka D."/>
            <person name="Naito M."/>
            <person name="Matsumoto Y."/>
            <person name="Ogawa T."/>
            <person name="Oguro-Igashira E."/>
            <person name="Kishikawa T."/>
            <person name="Yamashita M."/>
            <person name="Koizumi S."/>
            <person name="Kurakawa T."/>
            <person name="Okumura R."/>
            <person name="Kayama H."/>
            <person name="Murakami M."/>
            <person name="Sakaguchi T."/>
            <person name="Das B."/>
            <person name="Nakamura S."/>
            <person name="Okada Y."/>
            <person name="Kumanogoh A."/>
            <person name="Takeda K."/>
        </authorList>
    </citation>
    <scope>NUCLEOTIDE SEQUENCE</scope>
    <source>
        <strain evidence="2">H012_8</strain>
    </source>
</reference>
<proteinExistence type="predicted"/>
<dbReference type="EMBL" id="JAPDVH010000001">
    <property type="protein sequence ID" value="MCW4155730.1"/>
    <property type="molecule type" value="Genomic_DNA"/>
</dbReference>
<organism evidence="2 3">
    <name type="scientific">Segatella copri</name>
    <dbReference type="NCBI Taxonomy" id="165179"/>
    <lineage>
        <taxon>Bacteria</taxon>
        <taxon>Pseudomonadati</taxon>
        <taxon>Bacteroidota</taxon>
        <taxon>Bacteroidia</taxon>
        <taxon>Bacteroidales</taxon>
        <taxon>Prevotellaceae</taxon>
        <taxon>Segatella</taxon>
    </lineage>
</organism>
<accession>A0AAW5UQM2</accession>
<gene>
    <name evidence="2" type="ORF">ONT23_09295</name>
</gene>
<dbReference type="InterPro" id="IPR026881">
    <property type="entry name" value="WYL_dom"/>
</dbReference>
<evidence type="ECO:0000313" key="3">
    <source>
        <dbReference type="Proteomes" id="UP001209168"/>
    </source>
</evidence>
<evidence type="ECO:0000313" key="2">
    <source>
        <dbReference type="EMBL" id="MCW4155730.1"/>
    </source>
</evidence>
<dbReference type="RefSeq" id="WP_264956701.1">
    <property type="nucleotide sequence ID" value="NZ_JAPDVH010000001.1"/>
</dbReference>
<protein>
    <submittedName>
        <fullName evidence="2">WYL domain-containing protein</fullName>
    </submittedName>
</protein>
<dbReference type="Pfam" id="PF13280">
    <property type="entry name" value="WYL"/>
    <property type="match status" value="1"/>
</dbReference>
<feature type="domain" description="WYL" evidence="1">
    <location>
        <begin position="57"/>
        <end position="104"/>
    </location>
</feature>
<dbReference type="Proteomes" id="UP001209168">
    <property type="component" value="Unassembled WGS sequence"/>
</dbReference>
<dbReference type="AlphaFoldDB" id="A0AAW5UQM2"/>
<name>A0AAW5UQM2_9BACT</name>